<evidence type="ECO:0000256" key="1">
    <source>
        <dbReference type="ARBA" id="ARBA00022801"/>
    </source>
</evidence>
<dbReference type="RefSeq" id="WP_250199398.1">
    <property type="nucleotide sequence ID" value="NZ_CP097636.1"/>
</dbReference>
<keyword evidence="1" id="KW-0378">Hydrolase</keyword>
<sequence>MKARPARRLSPPGPAALMLVAAATGVAALAPAARAAEAVVCEARWTDATRQRSLPVRIHLPAAGQPVPVVVYSPGLGGDLGGGLRWAQAWARAGLAVLQLQHPGSDADALRSGSARDAMSAQQFIARIEDLHFVIDQLQAQPTVGDCALSRIDPRHIGVAGHSFGALTAQAIAGQHYDVAGAAAIADRRVMAALALSPAPPGHGSAEAAFATVRLPFLAITGTRDAMPGGQPADREQVFRHLPPGDKWQLVLQDAQHADLAGRATSRHPHAEAAVIEVSTAFWRATLLADEVARRQLQARPAGLADGDRWEGR</sequence>
<feature type="signal peptide" evidence="4">
    <location>
        <begin position="1"/>
        <end position="35"/>
    </location>
</feature>
<dbReference type="PANTHER" id="PTHR10272:SF0">
    <property type="entry name" value="PLATELET-ACTIVATING FACTOR ACETYLHYDROLASE"/>
    <property type="match status" value="1"/>
</dbReference>
<proteinExistence type="predicted"/>
<feature type="chain" id="PRO_5046721737" description="Dienelactone hydrolase" evidence="4">
    <location>
        <begin position="36"/>
        <end position="313"/>
    </location>
</feature>
<dbReference type="InterPro" id="IPR029058">
    <property type="entry name" value="AB_hydrolase_fold"/>
</dbReference>
<evidence type="ECO:0008006" key="7">
    <source>
        <dbReference type="Google" id="ProtNLM"/>
    </source>
</evidence>
<organism evidence="5 6">
    <name type="scientific">Aquincola tertiaricarbonis</name>
    <dbReference type="NCBI Taxonomy" id="391953"/>
    <lineage>
        <taxon>Bacteria</taxon>
        <taxon>Pseudomonadati</taxon>
        <taxon>Pseudomonadota</taxon>
        <taxon>Betaproteobacteria</taxon>
        <taxon>Burkholderiales</taxon>
        <taxon>Sphaerotilaceae</taxon>
        <taxon>Aquincola</taxon>
    </lineage>
</organism>
<dbReference type="PANTHER" id="PTHR10272">
    <property type="entry name" value="PLATELET-ACTIVATING FACTOR ACETYLHYDROLASE"/>
    <property type="match status" value="1"/>
</dbReference>
<dbReference type="Proteomes" id="UP001056201">
    <property type="component" value="Chromosome 2"/>
</dbReference>
<reference evidence="5" key="1">
    <citation type="submission" date="2022-05" db="EMBL/GenBank/DDBJ databases">
        <title>An RpoN-dependent PEP-CTERM gene is involved in floc formation of an Aquincola tertiaricarbonis strain.</title>
        <authorList>
            <person name="Qiu D."/>
            <person name="Xia M."/>
        </authorList>
    </citation>
    <scope>NUCLEOTIDE SEQUENCE</scope>
    <source>
        <strain evidence="5">RN12</strain>
    </source>
</reference>
<dbReference type="Gene3D" id="3.40.50.1820">
    <property type="entry name" value="alpha/beta hydrolase"/>
    <property type="match status" value="1"/>
</dbReference>
<protein>
    <recommendedName>
        <fullName evidence="7">Dienelactone hydrolase</fullName>
    </recommendedName>
</protein>
<keyword evidence="3" id="KW-0443">Lipid metabolism</keyword>
<evidence type="ECO:0000256" key="4">
    <source>
        <dbReference type="SAM" id="SignalP"/>
    </source>
</evidence>
<keyword evidence="2" id="KW-0442">Lipid degradation</keyword>
<keyword evidence="6" id="KW-1185">Reference proteome</keyword>
<dbReference type="EMBL" id="CP097636">
    <property type="protein sequence ID" value="URI11198.1"/>
    <property type="molecule type" value="Genomic_DNA"/>
</dbReference>
<evidence type="ECO:0000256" key="3">
    <source>
        <dbReference type="ARBA" id="ARBA00023098"/>
    </source>
</evidence>
<accession>A0ABY4SCZ2</accession>
<gene>
    <name evidence="5" type="ORF">MW290_19765</name>
</gene>
<keyword evidence="4" id="KW-0732">Signal</keyword>
<evidence type="ECO:0000256" key="2">
    <source>
        <dbReference type="ARBA" id="ARBA00022963"/>
    </source>
</evidence>
<name>A0ABY4SCZ2_AQUTE</name>
<evidence type="ECO:0000313" key="6">
    <source>
        <dbReference type="Proteomes" id="UP001056201"/>
    </source>
</evidence>
<evidence type="ECO:0000313" key="5">
    <source>
        <dbReference type="EMBL" id="URI11198.1"/>
    </source>
</evidence>
<dbReference type="SUPFAM" id="SSF53474">
    <property type="entry name" value="alpha/beta-Hydrolases"/>
    <property type="match status" value="1"/>
</dbReference>